<dbReference type="SMART" id="SM00342">
    <property type="entry name" value="HTH_ARAC"/>
    <property type="match status" value="1"/>
</dbReference>
<dbReference type="PANTHER" id="PTHR30146">
    <property type="entry name" value="LACI-RELATED TRANSCRIPTIONAL REPRESSOR"/>
    <property type="match status" value="1"/>
</dbReference>
<evidence type="ECO:0000313" key="6">
    <source>
        <dbReference type="Proteomes" id="UP001172083"/>
    </source>
</evidence>
<keyword evidence="3" id="KW-0804">Transcription</keyword>
<dbReference type="InterPro" id="IPR009057">
    <property type="entry name" value="Homeodomain-like_sf"/>
</dbReference>
<dbReference type="SUPFAM" id="SSF46689">
    <property type="entry name" value="Homeodomain-like"/>
    <property type="match status" value="1"/>
</dbReference>
<organism evidence="5 6">
    <name type="scientific">Agaribacillus aureus</name>
    <dbReference type="NCBI Taxonomy" id="3051825"/>
    <lineage>
        <taxon>Bacteria</taxon>
        <taxon>Pseudomonadati</taxon>
        <taxon>Bacteroidota</taxon>
        <taxon>Cytophagia</taxon>
        <taxon>Cytophagales</taxon>
        <taxon>Splendidivirgaceae</taxon>
        <taxon>Agaribacillus</taxon>
    </lineage>
</organism>
<gene>
    <name evidence="5" type="ORF">QQ020_15570</name>
</gene>
<evidence type="ECO:0000259" key="4">
    <source>
        <dbReference type="PROSITE" id="PS01124"/>
    </source>
</evidence>
<dbReference type="EMBL" id="JAUJEB010000003">
    <property type="protein sequence ID" value="MDN5213489.1"/>
    <property type="molecule type" value="Genomic_DNA"/>
</dbReference>
<dbReference type="Proteomes" id="UP001172083">
    <property type="component" value="Unassembled WGS sequence"/>
</dbReference>
<name>A0ABT8L6V9_9BACT</name>
<reference evidence="5" key="1">
    <citation type="submission" date="2023-06" db="EMBL/GenBank/DDBJ databases">
        <title>Genomic of Agaribacillus aureum.</title>
        <authorList>
            <person name="Wang G."/>
        </authorList>
    </citation>
    <scope>NUCLEOTIDE SEQUENCE</scope>
    <source>
        <strain evidence="5">BMA12</strain>
    </source>
</reference>
<dbReference type="RefSeq" id="WP_346758827.1">
    <property type="nucleotide sequence ID" value="NZ_JAUJEB010000003.1"/>
</dbReference>
<comment type="caution">
    <text evidence="5">The sequence shown here is derived from an EMBL/GenBank/DDBJ whole genome shotgun (WGS) entry which is preliminary data.</text>
</comment>
<dbReference type="Pfam" id="PF12833">
    <property type="entry name" value="HTH_18"/>
    <property type="match status" value="1"/>
</dbReference>
<evidence type="ECO:0000256" key="3">
    <source>
        <dbReference type="ARBA" id="ARBA00023163"/>
    </source>
</evidence>
<accession>A0ABT8L6V9</accession>
<dbReference type="Gene3D" id="1.10.10.60">
    <property type="entry name" value="Homeodomain-like"/>
    <property type="match status" value="2"/>
</dbReference>
<dbReference type="GO" id="GO:0003677">
    <property type="term" value="F:DNA binding"/>
    <property type="evidence" value="ECO:0007669"/>
    <property type="project" value="UniProtKB-KW"/>
</dbReference>
<evidence type="ECO:0000313" key="5">
    <source>
        <dbReference type="EMBL" id="MDN5213489.1"/>
    </source>
</evidence>
<dbReference type="InterPro" id="IPR018060">
    <property type="entry name" value="HTH_AraC"/>
</dbReference>
<evidence type="ECO:0000256" key="1">
    <source>
        <dbReference type="ARBA" id="ARBA00023015"/>
    </source>
</evidence>
<keyword evidence="6" id="KW-1185">Reference proteome</keyword>
<dbReference type="InterPro" id="IPR046335">
    <property type="entry name" value="LacI/GalR-like_sensor"/>
</dbReference>
<feature type="domain" description="HTH araC/xylS-type" evidence="4">
    <location>
        <begin position="285"/>
        <end position="383"/>
    </location>
</feature>
<protein>
    <submittedName>
        <fullName evidence="5">DNA-binding transcriptional regulator</fullName>
    </submittedName>
</protein>
<proteinExistence type="predicted"/>
<evidence type="ECO:0000256" key="2">
    <source>
        <dbReference type="ARBA" id="ARBA00023125"/>
    </source>
</evidence>
<dbReference type="CDD" id="cd01543">
    <property type="entry name" value="PBP1_XylR"/>
    <property type="match status" value="1"/>
</dbReference>
<dbReference type="PROSITE" id="PS01124">
    <property type="entry name" value="HTH_ARAC_FAMILY_2"/>
    <property type="match status" value="1"/>
</dbReference>
<dbReference type="Pfam" id="PF13377">
    <property type="entry name" value="Peripla_BP_3"/>
    <property type="match status" value="1"/>
</dbReference>
<dbReference type="Gene3D" id="3.40.50.2300">
    <property type="match status" value="2"/>
</dbReference>
<dbReference type="SUPFAM" id="SSF53822">
    <property type="entry name" value="Periplasmic binding protein-like I"/>
    <property type="match status" value="1"/>
</dbReference>
<keyword evidence="2 5" id="KW-0238">DNA-binding</keyword>
<dbReference type="PANTHER" id="PTHR30146:SF24">
    <property type="entry name" value="XYLOSE OPERON REGULATORY PROTEIN"/>
    <property type="match status" value="1"/>
</dbReference>
<dbReference type="InterPro" id="IPR028082">
    <property type="entry name" value="Peripla_BP_I"/>
</dbReference>
<sequence>MNKIILITDLGEEYGTSLLKGITKYSQEFGPWAFCRMPTYYRETMGTEGILKWAKEWEANGIVGQFYNNSNLEKFLAEGIAVIAQDFKERQHNVPNITGDYARAGRMGASYFLRKGYEHFAFYGFKNIVWSRERGQGFEEELAKEGYKVHYFEHTSDLESRKLWYYKPSALSDWLKSLPKPIALMACDDNQGMHITEACRLTKIRIPEEVAVLGVDNSEMLCNLSDPPLSSIALDTEKGGYETARLLDHMIKSKNKDFYDVVVEPTQVVTRNSTDIYATKDEYIGMALKFIHNNIEKNLKVDDVLKQVPLARRSLEKRFYKVTGYPVYEYIFNLRIEKFTQKLLETDLSIFEIAMDLGLNDSKNIARQFGQIKGCTPTQYRKKYLIDQGK</sequence>
<keyword evidence="1" id="KW-0805">Transcription regulation</keyword>